<organism evidence="5 6">
    <name type="scientific">Planctomicrobium piriforme</name>
    <dbReference type="NCBI Taxonomy" id="1576369"/>
    <lineage>
        <taxon>Bacteria</taxon>
        <taxon>Pseudomonadati</taxon>
        <taxon>Planctomycetota</taxon>
        <taxon>Planctomycetia</taxon>
        <taxon>Planctomycetales</taxon>
        <taxon>Planctomycetaceae</taxon>
        <taxon>Planctomicrobium</taxon>
    </lineage>
</organism>
<comment type="subcellular location">
    <subcellularLocation>
        <location evidence="1">Cell envelope</location>
    </subcellularLocation>
</comment>
<reference evidence="6" key="1">
    <citation type="submission" date="2016-10" db="EMBL/GenBank/DDBJ databases">
        <authorList>
            <person name="Varghese N."/>
            <person name="Submissions S."/>
        </authorList>
    </citation>
    <scope>NUCLEOTIDE SEQUENCE [LARGE SCALE GENOMIC DNA]</scope>
    <source>
        <strain evidence="6">DSM 26348</strain>
    </source>
</reference>
<dbReference type="RefSeq" id="WP_092054402.1">
    <property type="nucleotide sequence ID" value="NZ_FOQD01000017.1"/>
</dbReference>
<evidence type="ECO:0000256" key="3">
    <source>
        <dbReference type="SAM" id="Coils"/>
    </source>
</evidence>
<dbReference type="GO" id="GO:0030313">
    <property type="term" value="C:cell envelope"/>
    <property type="evidence" value="ECO:0007669"/>
    <property type="project" value="UniProtKB-SubCell"/>
</dbReference>
<protein>
    <submittedName>
        <fullName evidence="5">HlyD family secretion protein</fullName>
    </submittedName>
</protein>
<dbReference type="InterPro" id="IPR050465">
    <property type="entry name" value="UPF0194_transport"/>
</dbReference>
<dbReference type="PANTHER" id="PTHR32347">
    <property type="entry name" value="EFFLUX SYSTEM COMPONENT YKNX-RELATED"/>
    <property type="match status" value="1"/>
</dbReference>
<gene>
    <name evidence="5" type="ORF">SAMN05421753_11755</name>
</gene>
<dbReference type="Proteomes" id="UP000199518">
    <property type="component" value="Unassembled WGS sequence"/>
</dbReference>
<proteinExistence type="predicted"/>
<dbReference type="AlphaFoldDB" id="A0A1I3PUZ9"/>
<dbReference type="InterPro" id="IPR058637">
    <property type="entry name" value="YknX-like_C"/>
</dbReference>
<evidence type="ECO:0000256" key="1">
    <source>
        <dbReference type="ARBA" id="ARBA00004196"/>
    </source>
</evidence>
<feature type="coiled-coil region" evidence="3">
    <location>
        <begin position="105"/>
        <end position="146"/>
    </location>
</feature>
<evidence type="ECO:0000259" key="4">
    <source>
        <dbReference type="Pfam" id="PF25989"/>
    </source>
</evidence>
<dbReference type="Gene3D" id="1.10.287.470">
    <property type="entry name" value="Helix hairpin bin"/>
    <property type="match status" value="1"/>
</dbReference>
<evidence type="ECO:0000313" key="6">
    <source>
        <dbReference type="Proteomes" id="UP000199518"/>
    </source>
</evidence>
<dbReference type="EMBL" id="FOQD01000017">
    <property type="protein sequence ID" value="SFJ25664.1"/>
    <property type="molecule type" value="Genomic_DNA"/>
</dbReference>
<dbReference type="Gene3D" id="2.40.420.20">
    <property type="match status" value="1"/>
</dbReference>
<dbReference type="Pfam" id="PF25989">
    <property type="entry name" value="YknX_C"/>
    <property type="match status" value="1"/>
</dbReference>
<dbReference type="Gene3D" id="2.40.30.170">
    <property type="match status" value="1"/>
</dbReference>
<keyword evidence="6" id="KW-1185">Reference proteome</keyword>
<evidence type="ECO:0000256" key="2">
    <source>
        <dbReference type="ARBA" id="ARBA00023054"/>
    </source>
</evidence>
<dbReference type="Gene3D" id="2.40.50.100">
    <property type="match status" value="1"/>
</dbReference>
<dbReference type="PANTHER" id="PTHR32347:SF29">
    <property type="entry name" value="UPF0194 MEMBRANE PROTEIN YBHG"/>
    <property type="match status" value="1"/>
</dbReference>
<name>A0A1I3PUZ9_9PLAN</name>
<sequence>MGKSGIWIKRLVMLSLFGVLGGALLFAFLPQPVQVEVVQVDRAPLEVAVRDDGRTRVRERYLVSSPIAGQLRRVELEVGDEVQAGQTVIARLVPTIPAFLDPRDQARVEARVSAAQSRLRRAEADLRRAGDELEQARIDLDRSKHLRESGASTDAHLEQAQLTFRKQTESLNAAEFLKDVAQFELEQEQAALVQMTREPGDEATQADFEIRSPVNGRVLKLMQESSAVVTPGMPVLEVGDPHELEVIADILSIDAVKIRPGQKARFVHWGGTKSLAGVVQTVEPSGFTKISALGVEEQRVNVIFDFVGSASEYETLGDGYRVEVEVVVWDEQDTLQVPTAALFRSGSDWAVFVAKDGRAVLRKVEIGQNNGVRAQVLGGLESGELVISHPSDDVQNGVMIQARETVH</sequence>
<dbReference type="OrthoDB" id="9791520at2"/>
<dbReference type="STRING" id="1576369.SAMN05421753_11755"/>
<evidence type="ECO:0000313" key="5">
    <source>
        <dbReference type="EMBL" id="SFJ25664.1"/>
    </source>
</evidence>
<accession>A0A1I3PUZ9</accession>
<feature type="domain" description="YknX-like C-terminal permuted SH3-like" evidence="4">
    <location>
        <begin position="335"/>
        <end position="401"/>
    </location>
</feature>
<keyword evidence="2 3" id="KW-0175">Coiled coil</keyword>